<dbReference type="InterPro" id="IPR001841">
    <property type="entry name" value="Znf_RING"/>
</dbReference>
<evidence type="ECO:0000256" key="1">
    <source>
        <dbReference type="ARBA" id="ARBA00000900"/>
    </source>
</evidence>
<dbReference type="GeneID" id="114053346"/>
<dbReference type="Pfam" id="PF14608">
    <property type="entry name" value="zf-CCCH_2"/>
    <property type="match status" value="3"/>
</dbReference>
<dbReference type="SUPFAM" id="SSF57850">
    <property type="entry name" value="RING/U-box"/>
    <property type="match status" value="1"/>
</dbReference>
<feature type="compositionally biased region" description="Gly residues" evidence="8">
    <location>
        <begin position="1"/>
        <end position="10"/>
    </location>
</feature>
<dbReference type="PANTHER" id="PTHR11224">
    <property type="entry name" value="MAKORIN-RELATED"/>
    <property type="match status" value="1"/>
</dbReference>
<dbReference type="GO" id="GO:0008270">
    <property type="term" value="F:zinc ion binding"/>
    <property type="evidence" value="ECO:0007669"/>
    <property type="project" value="UniProtKB-KW"/>
</dbReference>
<dbReference type="InterPro" id="IPR000571">
    <property type="entry name" value="Znf_CCCH"/>
</dbReference>
<dbReference type="Gene3D" id="3.30.40.10">
    <property type="entry name" value="Zinc/RING finger domain, C3HC4 (zinc finger)"/>
    <property type="match status" value="1"/>
</dbReference>
<comment type="catalytic activity">
    <reaction evidence="1">
        <text>S-ubiquitinyl-[E2 ubiquitin-conjugating enzyme]-L-cysteine + [acceptor protein]-L-lysine = [E2 ubiquitin-conjugating enzyme]-L-cysteine + N(6)-ubiquitinyl-[acceptor protein]-L-lysine.</text>
        <dbReference type="EC" id="2.3.2.27"/>
    </reaction>
</comment>
<feature type="zinc finger region" description="C3H1-type" evidence="7">
    <location>
        <begin position="18"/>
        <end position="43"/>
    </location>
</feature>
<dbReference type="Pfam" id="PF00097">
    <property type="entry name" value="zf-C3HC4"/>
    <property type="match status" value="1"/>
</dbReference>
<dbReference type="SUPFAM" id="SSF90229">
    <property type="entry name" value="CCCH zinc finger"/>
    <property type="match status" value="2"/>
</dbReference>
<evidence type="ECO:0000259" key="10">
    <source>
        <dbReference type="PROSITE" id="PS50103"/>
    </source>
</evidence>
<evidence type="ECO:0000256" key="7">
    <source>
        <dbReference type="PROSITE-ProRule" id="PRU00723"/>
    </source>
</evidence>
<evidence type="ECO:0000256" key="4">
    <source>
        <dbReference type="ARBA" id="ARBA00022723"/>
    </source>
</evidence>
<proteinExistence type="predicted"/>
<reference evidence="11" key="3">
    <citation type="submission" date="2025-09" db="UniProtKB">
        <authorList>
            <consortium name="Ensembl"/>
        </authorList>
    </citation>
    <scope>IDENTIFICATION</scope>
</reference>
<dbReference type="Gene3D" id="4.10.1000.10">
    <property type="entry name" value="Zinc finger, CCCH-type"/>
    <property type="match status" value="1"/>
</dbReference>
<dbReference type="AlphaFoldDB" id="A0A4X2LST3"/>
<gene>
    <name evidence="11" type="primary">LOC114053346</name>
</gene>
<reference evidence="12" key="1">
    <citation type="submission" date="2018-12" db="EMBL/GenBank/DDBJ databases">
        <authorList>
            <person name="Yazar S."/>
        </authorList>
    </citation>
    <scope>NUCLEOTIDE SEQUENCE [LARGE SCALE GENOMIC DNA]</scope>
</reference>
<dbReference type="InterPro" id="IPR036855">
    <property type="entry name" value="Znf_CCCH_sf"/>
</dbReference>
<dbReference type="GeneTree" id="ENSGT00950000183077"/>
<feature type="domain" description="C3H1-type" evidence="10">
    <location>
        <begin position="274"/>
        <end position="303"/>
    </location>
</feature>
<sequence length="358" mass="40797">MADSGGGNSGSGQRSSNDSPHPRCRYFAWGFCRQGQNCSFSHDRQSRPVCRYFQQGFCFRGNDCRYQHSQALSSSECPTEPPLPLPEPKPELGSNSELAILHSVPEELGCAQHGRKSGIKHLDTKEAADSTLSDPLDVPIGDLNLNSTLEPGPQPNPKPAPHPDSFPDQNVSRLPRTRTPDIMEKSQDVVCGICMEKVWDKPLADRFFAILPNCSHAYCVNCLRTWRQSRGNCPENIIKACPECRVRSNYFVPYKFWVSKGPEKERLIKNFKDRTSQIHCKFFMQRKGRCPFQSDCIYQHQFPEYWPKNRDSVLTPSEPSDNSDDEDEEIYFLDHTISLSITRKKITYSKYSDSDVEM</sequence>
<evidence type="ECO:0000256" key="5">
    <source>
        <dbReference type="ARBA" id="ARBA00022771"/>
    </source>
</evidence>
<dbReference type="Proteomes" id="UP000314987">
    <property type="component" value="Unassembled WGS sequence"/>
</dbReference>
<feature type="region of interest" description="Disordered" evidence="8">
    <location>
        <begin position="126"/>
        <end position="179"/>
    </location>
</feature>
<dbReference type="RefSeq" id="XP_027732112.1">
    <property type="nucleotide sequence ID" value="XM_027876311.1"/>
</dbReference>
<keyword evidence="12" id="KW-1185">Reference proteome</keyword>
<dbReference type="EC" id="2.3.2.27" evidence="2"/>
<feature type="zinc finger region" description="C3H1-type" evidence="7">
    <location>
        <begin position="274"/>
        <end position="303"/>
    </location>
</feature>
<dbReference type="PROSITE" id="PS50089">
    <property type="entry name" value="ZF_RING_2"/>
    <property type="match status" value="1"/>
</dbReference>
<feature type="domain" description="C3H1-type" evidence="10">
    <location>
        <begin position="18"/>
        <end position="43"/>
    </location>
</feature>
<feature type="domain" description="C3H1-type" evidence="10">
    <location>
        <begin position="44"/>
        <end position="71"/>
    </location>
</feature>
<keyword evidence="5 7" id="KW-0863">Zinc-finger</keyword>
<accession>A0A4X2LST3</accession>
<reference evidence="11" key="2">
    <citation type="submission" date="2025-08" db="UniProtKB">
        <authorList>
            <consortium name="Ensembl"/>
        </authorList>
    </citation>
    <scope>IDENTIFICATION</scope>
</reference>
<evidence type="ECO:0000313" key="11">
    <source>
        <dbReference type="Ensembl" id="ENSVURP00010024685.1"/>
    </source>
</evidence>
<protein>
    <recommendedName>
        <fullName evidence="2">RING-type E3 ubiquitin transferase</fullName>
        <ecNumber evidence="2">2.3.2.27</ecNumber>
    </recommendedName>
</protein>
<dbReference type="PROSITE" id="PS50103">
    <property type="entry name" value="ZF_C3H1"/>
    <property type="match status" value="3"/>
</dbReference>
<dbReference type="OMA" id="SHAYCVN"/>
<organism evidence="11 12">
    <name type="scientific">Vombatus ursinus</name>
    <name type="common">Common wombat</name>
    <dbReference type="NCBI Taxonomy" id="29139"/>
    <lineage>
        <taxon>Eukaryota</taxon>
        <taxon>Metazoa</taxon>
        <taxon>Chordata</taxon>
        <taxon>Craniata</taxon>
        <taxon>Vertebrata</taxon>
        <taxon>Euteleostomi</taxon>
        <taxon>Mammalia</taxon>
        <taxon>Metatheria</taxon>
        <taxon>Diprotodontia</taxon>
        <taxon>Vombatidae</taxon>
        <taxon>Vombatus</taxon>
    </lineage>
</organism>
<dbReference type="InterPro" id="IPR045072">
    <property type="entry name" value="MKRN-like"/>
</dbReference>
<feature type="zinc finger region" description="C3H1-type" evidence="7">
    <location>
        <begin position="44"/>
        <end position="71"/>
    </location>
</feature>
<dbReference type="Ensembl" id="ENSVURT00010028097.1">
    <property type="protein sequence ID" value="ENSVURP00010024685.1"/>
    <property type="gene ID" value="ENSVURG00010018922.1"/>
</dbReference>
<dbReference type="PROSITE" id="PS00518">
    <property type="entry name" value="ZF_RING_1"/>
    <property type="match status" value="1"/>
</dbReference>
<name>A0A4X2LST3_VOMUR</name>
<feature type="region of interest" description="Disordered" evidence="8">
    <location>
        <begin position="1"/>
        <end position="20"/>
    </location>
</feature>
<dbReference type="InterPro" id="IPR013083">
    <property type="entry name" value="Znf_RING/FYVE/PHD"/>
</dbReference>
<evidence type="ECO:0000256" key="6">
    <source>
        <dbReference type="ARBA" id="ARBA00022833"/>
    </source>
</evidence>
<dbReference type="GO" id="GO:0000209">
    <property type="term" value="P:protein polyubiquitination"/>
    <property type="evidence" value="ECO:0007669"/>
    <property type="project" value="InterPro"/>
</dbReference>
<dbReference type="SMART" id="SM00356">
    <property type="entry name" value="ZnF_C3H1"/>
    <property type="match status" value="3"/>
</dbReference>
<evidence type="ECO:0000313" key="12">
    <source>
        <dbReference type="Proteomes" id="UP000314987"/>
    </source>
</evidence>
<evidence type="ECO:0000259" key="9">
    <source>
        <dbReference type="PROSITE" id="PS50089"/>
    </source>
</evidence>
<keyword evidence="6 7" id="KW-0862">Zinc</keyword>
<keyword evidence="3" id="KW-0808">Transferase</keyword>
<dbReference type="GO" id="GO:0061630">
    <property type="term" value="F:ubiquitin protein ligase activity"/>
    <property type="evidence" value="ECO:0007669"/>
    <property type="project" value="UniProtKB-EC"/>
</dbReference>
<dbReference type="PANTHER" id="PTHR11224:SF39">
    <property type="entry name" value="RING-TYPE E3 UBIQUITIN TRANSFERASE"/>
    <property type="match status" value="1"/>
</dbReference>
<dbReference type="STRING" id="29139.ENSVURP00010024685"/>
<keyword evidence="4 7" id="KW-0479">Metal-binding</keyword>
<dbReference type="InterPro" id="IPR018957">
    <property type="entry name" value="Znf_C3HC4_RING-type"/>
</dbReference>
<dbReference type="SMART" id="SM00184">
    <property type="entry name" value="RING"/>
    <property type="match status" value="1"/>
</dbReference>
<evidence type="ECO:0000256" key="8">
    <source>
        <dbReference type="SAM" id="MobiDB-lite"/>
    </source>
</evidence>
<feature type="domain" description="RING-type" evidence="9">
    <location>
        <begin position="191"/>
        <end position="245"/>
    </location>
</feature>
<evidence type="ECO:0000256" key="3">
    <source>
        <dbReference type="ARBA" id="ARBA00022679"/>
    </source>
</evidence>
<feature type="compositionally biased region" description="Pro residues" evidence="8">
    <location>
        <begin position="152"/>
        <end position="164"/>
    </location>
</feature>
<feature type="region of interest" description="Disordered" evidence="8">
    <location>
        <begin position="73"/>
        <end position="93"/>
    </location>
</feature>
<evidence type="ECO:0000256" key="2">
    <source>
        <dbReference type="ARBA" id="ARBA00012483"/>
    </source>
</evidence>
<dbReference type="InterPro" id="IPR017907">
    <property type="entry name" value="Znf_RING_CS"/>
</dbReference>